<evidence type="ECO:0000313" key="2">
    <source>
        <dbReference type="Proteomes" id="UP000557566"/>
    </source>
</evidence>
<accession>A0A8H4LSM3</accession>
<gene>
    <name evidence="1" type="ORF">G6O67_008503</name>
</gene>
<dbReference type="EMBL" id="JAAVMX010000011">
    <property type="protein sequence ID" value="KAF4504342.1"/>
    <property type="molecule type" value="Genomic_DNA"/>
</dbReference>
<organism evidence="1 2">
    <name type="scientific">Ophiocordyceps sinensis</name>
    <dbReference type="NCBI Taxonomy" id="72228"/>
    <lineage>
        <taxon>Eukaryota</taxon>
        <taxon>Fungi</taxon>
        <taxon>Dikarya</taxon>
        <taxon>Ascomycota</taxon>
        <taxon>Pezizomycotina</taxon>
        <taxon>Sordariomycetes</taxon>
        <taxon>Hypocreomycetidae</taxon>
        <taxon>Hypocreales</taxon>
        <taxon>Ophiocordycipitaceae</taxon>
        <taxon>Ophiocordyceps</taxon>
    </lineage>
</organism>
<reference evidence="1 2" key="1">
    <citation type="journal article" date="2020" name="Genome Biol. Evol.">
        <title>A new high-quality draft genome assembly of the Chinese cordyceps Ophiocordyceps sinensis.</title>
        <authorList>
            <person name="Shu R."/>
            <person name="Zhang J."/>
            <person name="Meng Q."/>
            <person name="Zhang H."/>
            <person name="Zhou G."/>
            <person name="Li M."/>
            <person name="Wu P."/>
            <person name="Zhao Y."/>
            <person name="Chen C."/>
            <person name="Qin Q."/>
        </authorList>
    </citation>
    <scope>NUCLEOTIDE SEQUENCE [LARGE SCALE GENOMIC DNA]</scope>
    <source>
        <strain evidence="1 2">IOZ07</strain>
    </source>
</reference>
<name>A0A8H4LSM3_9HYPO</name>
<protein>
    <submittedName>
        <fullName evidence="1">Uncharacterized protein</fullName>
    </submittedName>
</protein>
<sequence length="106" mass="12067">MTRQEANQIERLMASIIVSGARESDEEMAKSSKPTAPSMRSFIDFVSTTHKRLYTSDSSALCTSTVGSERKKEPYYDGLGDYSSTFRQRLLFGVSRRLWHEPLPRV</sequence>
<proteinExistence type="predicted"/>
<comment type="caution">
    <text evidence="1">The sequence shown here is derived from an EMBL/GenBank/DDBJ whole genome shotgun (WGS) entry which is preliminary data.</text>
</comment>
<dbReference type="Proteomes" id="UP000557566">
    <property type="component" value="Unassembled WGS sequence"/>
</dbReference>
<keyword evidence="2" id="KW-1185">Reference proteome</keyword>
<evidence type="ECO:0000313" key="1">
    <source>
        <dbReference type="EMBL" id="KAF4504342.1"/>
    </source>
</evidence>
<dbReference type="AlphaFoldDB" id="A0A8H4LSM3"/>